<feature type="compositionally biased region" description="Low complexity" evidence="1">
    <location>
        <begin position="418"/>
        <end position="428"/>
    </location>
</feature>
<dbReference type="EMBL" id="JARAKH010000041">
    <property type="protein sequence ID" value="KAK8381284.1"/>
    <property type="molecule type" value="Genomic_DNA"/>
</dbReference>
<feature type="region of interest" description="Disordered" evidence="1">
    <location>
        <begin position="85"/>
        <end position="139"/>
    </location>
</feature>
<evidence type="ECO:0000313" key="3">
    <source>
        <dbReference type="Proteomes" id="UP001487740"/>
    </source>
</evidence>
<keyword evidence="3" id="KW-1185">Reference proteome</keyword>
<organism evidence="2 3">
    <name type="scientific">Scylla paramamosain</name>
    <name type="common">Mud crab</name>
    <dbReference type="NCBI Taxonomy" id="85552"/>
    <lineage>
        <taxon>Eukaryota</taxon>
        <taxon>Metazoa</taxon>
        <taxon>Ecdysozoa</taxon>
        <taxon>Arthropoda</taxon>
        <taxon>Crustacea</taxon>
        <taxon>Multicrustacea</taxon>
        <taxon>Malacostraca</taxon>
        <taxon>Eumalacostraca</taxon>
        <taxon>Eucarida</taxon>
        <taxon>Decapoda</taxon>
        <taxon>Pleocyemata</taxon>
        <taxon>Brachyura</taxon>
        <taxon>Eubrachyura</taxon>
        <taxon>Portunoidea</taxon>
        <taxon>Portunidae</taxon>
        <taxon>Portuninae</taxon>
        <taxon>Scylla</taxon>
    </lineage>
</organism>
<evidence type="ECO:0000256" key="1">
    <source>
        <dbReference type="SAM" id="MobiDB-lite"/>
    </source>
</evidence>
<gene>
    <name evidence="2" type="ORF">O3P69_008271</name>
</gene>
<accession>A0AAW0T1S4</accession>
<dbReference type="AlphaFoldDB" id="A0AAW0T1S4"/>
<sequence length="428" mass="45703">MRSGEPAPLSFRTAIDFIPSKLTCSSNIRPAQPCRWWGGGEGGGGQVAAEHLDTVASPPQVGEWEKGRGGKGVGQVGRDEEKMSLPFSDGQWEESRSSHALRRGGRWLTGPPQDVRSSTVRSDRLGFKPQNGPAGVMRNWTRGVAGSCGLNLSHEAEETERDRDRKRMEMMTVKVQAQGEGGGGGGGGGVPLAVGVWPSGGAALPPSSSRSRSQERRDGVISAMLWVDTCWFSWRDPSFLTPPSEGLGWLALRHSLTHRRLPMATGSHPRGNEDTWWAVEHCHGWAVSCEVMEEEQTDHESEGRGGAGRHGAARVTWGERKREGAGLCYDKAGREVCGKPQTPHPLPPLPPPLGTAGGTMEGGAGDICYELTAAAAAAEGVMKDACQRMCEGSVYLVTRASPSGREVFVPPHLPRAATTTTTTTTTTP</sequence>
<proteinExistence type="predicted"/>
<name>A0AAW0T1S4_SCYPA</name>
<comment type="caution">
    <text evidence="2">The sequence shown here is derived from an EMBL/GenBank/DDBJ whole genome shotgun (WGS) entry which is preliminary data.</text>
</comment>
<evidence type="ECO:0000313" key="2">
    <source>
        <dbReference type="EMBL" id="KAK8381284.1"/>
    </source>
</evidence>
<reference evidence="2 3" key="1">
    <citation type="submission" date="2023-03" db="EMBL/GenBank/DDBJ databases">
        <title>High-quality genome of Scylla paramamosain provides insights in environmental adaptation.</title>
        <authorList>
            <person name="Zhang L."/>
        </authorList>
    </citation>
    <scope>NUCLEOTIDE SEQUENCE [LARGE SCALE GENOMIC DNA]</scope>
    <source>
        <strain evidence="2">LZ_2023a</strain>
        <tissue evidence="2">Muscle</tissue>
    </source>
</reference>
<protein>
    <submittedName>
        <fullName evidence="2">Uncharacterized protein</fullName>
    </submittedName>
</protein>
<dbReference type="Proteomes" id="UP001487740">
    <property type="component" value="Unassembled WGS sequence"/>
</dbReference>
<feature type="region of interest" description="Disordered" evidence="1">
    <location>
        <begin position="406"/>
        <end position="428"/>
    </location>
</feature>